<evidence type="ECO:0000313" key="3">
    <source>
        <dbReference type="EMBL" id="GGK30507.1"/>
    </source>
</evidence>
<dbReference type="AlphaFoldDB" id="A0A917Q639"/>
<evidence type="ECO:0000259" key="2">
    <source>
        <dbReference type="PROSITE" id="PS50405"/>
    </source>
</evidence>
<dbReference type="SUPFAM" id="SSF52833">
    <property type="entry name" value="Thioredoxin-like"/>
    <property type="match status" value="1"/>
</dbReference>
<name>A0A917Q639_9HYPH</name>
<dbReference type="EMBL" id="BMMF01000004">
    <property type="protein sequence ID" value="GGK30507.1"/>
    <property type="molecule type" value="Genomic_DNA"/>
</dbReference>
<evidence type="ECO:0000313" key="4">
    <source>
        <dbReference type="Proteomes" id="UP000600449"/>
    </source>
</evidence>
<gene>
    <name evidence="3" type="primary">gst12</name>
    <name evidence="3" type="ORF">GCM10011322_16280</name>
</gene>
<feature type="domain" description="GST N-terminal" evidence="1">
    <location>
        <begin position="1"/>
        <end position="83"/>
    </location>
</feature>
<protein>
    <submittedName>
        <fullName evidence="3">Gst12 glutathione-S-transferase</fullName>
    </submittedName>
</protein>
<sequence>MSLVLHDWELSADAYRARLALGMLDLPYTKVPVDVVPGRETDTPAFRALSPTGAMPVLVEGDLVLSEIGAILIHLAERHDPAGTWLPREPARRARCLDRLLFALGSLRACDAARDAALFETPSRIADPLAEARAALRVLESLLARRALAGEAFLAGEEPTIADLAAFPAAALAVDWGEDLALLPKTRLWTRRVRALPGFTTMPGVPEFL</sequence>
<dbReference type="Gene3D" id="3.40.30.10">
    <property type="entry name" value="Glutaredoxin"/>
    <property type="match status" value="1"/>
</dbReference>
<organism evidence="3 4">
    <name type="scientific">Salinarimonas ramus</name>
    <dbReference type="NCBI Taxonomy" id="690164"/>
    <lineage>
        <taxon>Bacteria</taxon>
        <taxon>Pseudomonadati</taxon>
        <taxon>Pseudomonadota</taxon>
        <taxon>Alphaproteobacteria</taxon>
        <taxon>Hyphomicrobiales</taxon>
        <taxon>Salinarimonadaceae</taxon>
        <taxon>Salinarimonas</taxon>
    </lineage>
</organism>
<dbReference type="InterPro" id="IPR036282">
    <property type="entry name" value="Glutathione-S-Trfase_C_sf"/>
</dbReference>
<dbReference type="Proteomes" id="UP000600449">
    <property type="component" value="Unassembled WGS sequence"/>
</dbReference>
<comment type="caution">
    <text evidence="3">The sequence shown here is derived from an EMBL/GenBank/DDBJ whole genome shotgun (WGS) entry which is preliminary data.</text>
</comment>
<accession>A0A917Q639</accession>
<dbReference type="InterPro" id="IPR040079">
    <property type="entry name" value="Glutathione_S-Trfase"/>
</dbReference>
<dbReference type="SUPFAM" id="SSF47616">
    <property type="entry name" value="GST C-terminal domain-like"/>
    <property type="match status" value="1"/>
</dbReference>
<dbReference type="PANTHER" id="PTHR44051:SF2">
    <property type="entry name" value="HYPOTHETICAL GLUTATHIONE S-TRANSFERASE LIKE PROTEIN"/>
    <property type="match status" value="1"/>
</dbReference>
<evidence type="ECO:0000259" key="1">
    <source>
        <dbReference type="PROSITE" id="PS50404"/>
    </source>
</evidence>
<dbReference type="Pfam" id="PF13410">
    <property type="entry name" value="GST_C_2"/>
    <property type="match status" value="1"/>
</dbReference>
<dbReference type="PROSITE" id="PS50405">
    <property type="entry name" value="GST_CTER"/>
    <property type="match status" value="1"/>
</dbReference>
<dbReference type="SFLD" id="SFLDG00358">
    <property type="entry name" value="Main_(cytGST)"/>
    <property type="match status" value="1"/>
</dbReference>
<dbReference type="SFLD" id="SFLDS00019">
    <property type="entry name" value="Glutathione_Transferase_(cytos"/>
    <property type="match status" value="1"/>
</dbReference>
<dbReference type="InterPro" id="IPR004045">
    <property type="entry name" value="Glutathione_S-Trfase_N"/>
</dbReference>
<reference evidence="3 4" key="1">
    <citation type="journal article" date="2014" name="Int. J. Syst. Evol. Microbiol.">
        <title>Complete genome sequence of Corynebacterium casei LMG S-19264T (=DSM 44701T), isolated from a smear-ripened cheese.</title>
        <authorList>
            <consortium name="US DOE Joint Genome Institute (JGI-PGF)"/>
            <person name="Walter F."/>
            <person name="Albersmeier A."/>
            <person name="Kalinowski J."/>
            <person name="Ruckert C."/>
        </authorList>
    </citation>
    <scope>NUCLEOTIDE SEQUENCE [LARGE SCALE GENOMIC DNA]</scope>
    <source>
        <strain evidence="3 4">CGMCC 1.9161</strain>
    </source>
</reference>
<proteinExistence type="predicted"/>
<dbReference type="RefSeq" id="WP_244645187.1">
    <property type="nucleotide sequence ID" value="NZ_BMMF01000004.1"/>
</dbReference>
<dbReference type="PROSITE" id="PS50404">
    <property type="entry name" value="GST_NTER"/>
    <property type="match status" value="1"/>
</dbReference>
<dbReference type="InterPro" id="IPR010987">
    <property type="entry name" value="Glutathione-S-Trfase_C-like"/>
</dbReference>
<feature type="domain" description="GST C-terminal" evidence="2">
    <location>
        <begin position="89"/>
        <end position="209"/>
    </location>
</feature>
<dbReference type="Gene3D" id="1.20.1050.10">
    <property type="match status" value="1"/>
</dbReference>
<dbReference type="Pfam" id="PF13417">
    <property type="entry name" value="GST_N_3"/>
    <property type="match status" value="1"/>
</dbReference>
<dbReference type="PANTHER" id="PTHR44051">
    <property type="entry name" value="GLUTATHIONE S-TRANSFERASE-RELATED"/>
    <property type="match status" value="1"/>
</dbReference>
<dbReference type="InterPro" id="IPR036249">
    <property type="entry name" value="Thioredoxin-like_sf"/>
</dbReference>
<keyword evidence="4" id="KW-1185">Reference proteome</keyword>